<keyword evidence="3" id="KW-0285">Flavoprotein</keyword>
<evidence type="ECO:0000313" key="8">
    <source>
        <dbReference type="Proteomes" id="UP000192936"/>
    </source>
</evidence>
<protein>
    <submittedName>
        <fullName evidence="7">Acyl-CoA dehydrogenase</fullName>
    </submittedName>
</protein>
<dbReference type="InterPro" id="IPR037069">
    <property type="entry name" value="AcylCoA_DH/ox_N_sf"/>
</dbReference>
<keyword evidence="4" id="KW-0274">FAD</keyword>
<dbReference type="PANTHER" id="PTHR43884">
    <property type="entry name" value="ACYL-COA DEHYDROGENASE"/>
    <property type="match status" value="1"/>
</dbReference>
<feature type="domain" description="Acyl-CoA dehydrogenase/oxidase C-terminal" evidence="5">
    <location>
        <begin position="245"/>
        <end position="389"/>
    </location>
</feature>
<name>A0A1X7HGZ9_9PROT</name>
<dbReference type="InterPro" id="IPR036250">
    <property type="entry name" value="AcylCo_DH-like_C"/>
</dbReference>
<dbReference type="Proteomes" id="UP000192936">
    <property type="component" value="Unassembled WGS sequence"/>
</dbReference>
<dbReference type="OrthoDB" id="7316074at2"/>
<dbReference type="EMBL" id="FXAK01000008">
    <property type="protein sequence ID" value="SMF86563.1"/>
    <property type="molecule type" value="Genomic_DNA"/>
</dbReference>
<organism evidence="7 8">
    <name type="scientific">Azospirillum oryzae</name>
    <dbReference type="NCBI Taxonomy" id="286727"/>
    <lineage>
        <taxon>Bacteria</taxon>
        <taxon>Pseudomonadati</taxon>
        <taxon>Pseudomonadota</taxon>
        <taxon>Alphaproteobacteria</taxon>
        <taxon>Rhodospirillales</taxon>
        <taxon>Azospirillaceae</taxon>
        <taxon>Azospirillum</taxon>
    </lineage>
</organism>
<gene>
    <name evidence="7" type="ORF">SAMN02982917_5998</name>
</gene>
<comment type="cofactor">
    <cofactor evidence="1">
        <name>FAD</name>
        <dbReference type="ChEBI" id="CHEBI:57692"/>
    </cofactor>
</comment>
<comment type="similarity">
    <text evidence="2">Belongs to the acyl-CoA dehydrogenase family.</text>
</comment>
<dbReference type="Gene3D" id="2.40.110.10">
    <property type="entry name" value="Butyryl-CoA Dehydrogenase, subunit A, domain 2"/>
    <property type="match status" value="1"/>
</dbReference>
<dbReference type="GO" id="GO:0050660">
    <property type="term" value="F:flavin adenine dinucleotide binding"/>
    <property type="evidence" value="ECO:0007669"/>
    <property type="project" value="InterPro"/>
</dbReference>
<dbReference type="Pfam" id="PF00441">
    <property type="entry name" value="Acyl-CoA_dh_1"/>
    <property type="match status" value="1"/>
</dbReference>
<evidence type="ECO:0000256" key="1">
    <source>
        <dbReference type="ARBA" id="ARBA00001974"/>
    </source>
</evidence>
<sequence length="406" mass="42877">MNAAPAALAERAQAPASVAPAPANAAARARAVGAEIAARHADAVDRDGRFPTEAFDALREQGLLGVMVPADLGGSGASLFDVAAACHALARGCAATGMIYAMHQIQVACLVNHGTNDWHRALMARIAAEQLLLGSATTEKETGGDIRNSVCAVQADGDRFTLAKNASVISYGDQSDVILVTARRNPDAPSSDQALVVVTKDDYRLEKTSVWDAMGMRGTCSDGYRLEAAGVIDQILPLPYADLSAQTMLPVTHILWSSTWLGIAADAVSRARAFVRSEAKRKPGTTPASAVRLAEATAKLQQMKAVILAAIRQYELACGSPEQLTSLSFATAMSTLKVTTSELVREVVEAAIRTCGLAGYRNDTPYSLGRHLRDAHSAALMIGNDRIMSHVATQLLVQRDGLGPFE</sequence>
<feature type="domain" description="Acyl-CoA dehydrogenase/oxidase N-terminal" evidence="6">
    <location>
        <begin position="28"/>
        <end position="128"/>
    </location>
</feature>
<dbReference type="Gene3D" id="1.10.540.10">
    <property type="entry name" value="Acyl-CoA dehydrogenase/oxidase, N-terminal domain"/>
    <property type="match status" value="1"/>
</dbReference>
<accession>A0A1X7HGZ9</accession>
<dbReference type="InterPro" id="IPR009075">
    <property type="entry name" value="AcylCo_DH/oxidase_C"/>
</dbReference>
<dbReference type="PANTHER" id="PTHR43884:SF12">
    <property type="entry name" value="ISOVALERYL-COA DEHYDROGENASE, MITOCHONDRIAL-RELATED"/>
    <property type="match status" value="1"/>
</dbReference>
<proteinExistence type="inferred from homology"/>
<dbReference type="GO" id="GO:0003995">
    <property type="term" value="F:acyl-CoA dehydrogenase activity"/>
    <property type="evidence" value="ECO:0007669"/>
    <property type="project" value="TreeGrafter"/>
</dbReference>
<evidence type="ECO:0000256" key="2">
    <source>
        <dbReference type="ARBA" id="ARBA00009347"/>
    </source>
</evidence>
<dbReference type="SUPFAM" id="SSF56645">
    <property type="entry name" value="Acyl-CoA dehydrogenase NM domain-like"/>
    <property type="match status" value="1"/>
</dbReference>
<dbReference type="InterPro" id="IPR009100">
    <property type="entry name" value="AcylCoA_DH/oxidase_NM_dom_sf"/>
</dbReference>
<dbReference type="STRING" id="286727.SAMN02982917_5998"/>
<evidence type="ECO:0000259" key="5">
    <source>
        <dbReference type="Pfam" id="PF00441"/>
    </source>
</evidence>
<evidence type="ECO:0000313" key="7">
    <source>
        <dbReference type="EMBL" id="SMF86563.1"/>
    </source>
</evidence>
<evidence type="ECO:0000259" key="6">
    <source>
        <dbReference type="Pfam" id="PF02771"/>
    </source>
</evidence>
<dbReference type="InterPro" id="IPR046373">
    <property type="entry name" value="Acyl-CoA_Oxase/DH_mid-dom_sf"/>
</dbReference>
<dbReference type="RefSeq" id="WP_085090879.1">
    <property type="nucleotide sequence ID" value="NZ_FXAK01000008.1"/>
</dbReference>
<evidence type="ECO:0000256" key="3">
    <source>
        <dbReference type="ARBA" id="ARBA00022630"/>
    </source>
</evidence>
<dbReference type="InterPro" id="IPR013786">
    <property type="entry name" value="AcylCoA_DH/ox_N"/>
</dbReference>
<dbReference type="PIRSF" id="PIRSF016578">
    <property type="entry name" value="HsaA"/>
    <property type="match status" value="1"/>
</dbReference>
<dbReference type="Pfam" id="PF02771">
    <property type="entry name" value="Acyl-CoA_dh_N"/>
    <property type="match status" value="1"/>
</dbReference>
<dbReference type="Gene3D" id="1.20.140.10">
    <property type="entry name" value="Butyryl-CoA Dehydrogenase, subunit A, domain 3"/>
    <property type="match status" value="1"/>
</dbReference>
<dbReference type="SUPFAM" id="SSF47203">
    <property type="entry name" value="Acyl-CoA dehydrogenase C-terminal domain-like"/>
    <property type="match status" value="1"/>
</dbReference>
<dbReference type="AlphaFoldDB" id="A0A1X7HGZ9"/>
<reference evidence="7 8" key="1">
    <citation type="submission" date="2017-04" db="EMBL/GenBank/DDBJ databases">
        <authorList>
            <person name="Afonso C.L."/>
            <person name="Miller P.J."/>
            <person name="Scott M.A."/>
            <person name="Spackman E."/>
            <person name="Goraichik I."/>
            <person name="Dimitrov K.M."/>
            <person name="Suarez D.L."/>
            <person name="Swayne D.E."/>
        </authorList>
    </citation>
    <scope>NUCLEOTIDE SEQUENCE [LARGE SCALE GENOMIC DNA]</scope>
    <source>
        <strain evidence="7 8">A2P</strain>
    </source>
</reference>
<evidence type="ECO:0000256" key="4">
    <source>
        <dbReference type="ARBA" id="ARBA00022827"/>
    </source>
</evidence>